<gene>
    <name evidence="1" type="ORF">QFC20_002392</name>
</gene>
<proteinExistence type="predicted"/>
<organism evidence="1 2">
    <name type="scientific">Naganishia adeliensis</name>
    <dbReference type="NCBI Taxonomy" id="92952"/>
    <lineage>
        <taxon>Eukaryota</taxon>
        <taxon>Fungi</taxon>
        <taxon>Dikarya</taxon>
        <taxon>Basidiomycota</taxon>
        <taxon>Agaricomycotina</taxon>
        <taxon>Tremellomycetes</taxon>
        <taxon>Filobasidiales</taxon>
        <taxon>Filobasidiaceae</taxon>
        <taxon>Naganishia</taxon>
    </lineage>
</organism>
<comment type="caution">
    <text evidence="1">The sequence shown here is derived from an EMBL/GenBank/DDBJ whole genome shotgun (WGS) entry which is preliminary data.</text>
</comment>
<dbReference type="Proteomes" id="UP001230649">
    <property type="component" value="Unassembled WGS sequence"/>
</dbReference>
<dbReference type="EMBL" id="JASBWS010000017">
    <property type="protein sequence ID" value="KAJ9111805.1"/>
    <property type="molecule type" value="Genomic_DNA"/>
</dbReference>
<keyword evidence="2" id="KW-1185">Reference proteome</keyword>
<name>A0ACC2WJ76_9TREE</name>
<reference evidence="1" key="1">
    <citation type="submission" date="2023-04" db="EMBL/GenBank/DDBJ databases">
        <title>Draft Genome sequencing of Naganishia species isolated from polar environments using Oxford Nanopore Technology.</title>
        <authorList>
            <person name="Leo P."/>
            <person name="Venkateswaran K."/>
        </authorList>
    </citation>
    <scope>NUCLEOTIDE SEQUENCE</scope>
    <source>
        <strain evidence="1">MNA-CCFEE 5262</strain>
    </source>
</reference>
<sequence>MNDNPTPSNTHENRPSTPVMIRLNDDLRELRIASEPRIAKRSKGSYIVVSGGTAANDFVQAFGKDCAFVLPVSDDGGSSSEILRCLGGPSIGDIRSRLIRLIPVPENGVTDLIDDPECLKGIEAVHDLFAQRFPATCTERQAKEMWGDIIEGKSELWAGIPEDRREAMRAFFVHFNTLILRRAHKHFSFKNCSLGNVFLAAARDMLGGLPGAIFMFKALTDSQGTAQVMPVIVTNQRITIAAKLENGRVITGQCEISHPAPQSIASNRTSRSVSYTNIRKRSDSMSFDTTHMSFSDEDSASSSSNDTATGDSLALTSSEFDTQSGSELSFRPRRAVPGSPWRDPIRLDEEGKEADRKVDPQALGQSLREIARRRIRSRRERTPELAEEEEQPDGNALYVKGSQEVPLESRIEKLYYIENAYGHEIFPDPNGEMIKQLQLKETLVYSCGSLWTSELQK</sequence>
<evidence type="ECO:0000313" key="1">
    <source>
        <dbReference type="EMBL" id="KAJ9111805.1"/>
    </source>
</evidence>
<accession>A0ACC2WJ76</accession>
<protein>
    <submittedName>
        <fullName evidence="1">Uncharacterized protein</fullName>
    </submittedName>
</protein>
<evidence type="ECO:0000313" key="2">
    <source>
        <dbReference type="Proteomes" id="UP001230649"/>
    </source>
</evidence>